<proteinExistence type="predicted"/>
<dbReference type="InterPro" id="IPR008620">
    <property type="entry name" value="FixH"/>
</dbReference>
<evidence type="ECO:0000256" key="1">
    <source>
        <dbReference type="SAM" id="Phobius"/>
    </source>
</evidence>
<evidence type="ECO:0000313" key="2">
    <source>
        <dbReference type="EMBL" id="MFD2519815.1"/>
    </source>
</evidence>
<dbReference type="RefSeq" id="WP_340236330.1">
    <property type="nucleotide sequence ID" value="NZ_JBBEWC010000006.1"/>
</dbReference>
<dbReference type="EMBL" id="JBHULC010000003">
    <property type="protein sequence ID" value="MFD2519815.1"/>
    <property type="molecule type" value="Genomic_DNA"/>
</dbReference>
<organism evidence="2 3">
    <name type="scientific">Emticicia soli</name>
    <dbReference type="NCBI Taxonomy" id="2027878"/>
    <lineage>
        <taxon>Bacteria</taxon>
        <taxon>Pseudomonadati</taxon>
        <taxon>Bacteroidota</taxon>
        <taxon>Cytophagia</taxon>
        <taxon>Cytophagales</taxon>
        <taxon>Leadbetterellaceae</taxon>
        <taxon>Emticicia</taxon>
    </lineage>
</organism>
<keyword evidence="1" id="KW-1133">Transmembrane helix</keyword>
<dbReference type="Pfam" id="PF05751">
    <property type="entry name" value="FixH"/>
    <property type="match status" value="1"/>
</dbReference>
<keyword evidence="1" id="KW-0472">Membrane</keyword>
<reference evidence="3" key="1">
    <citation type="journal article" date="2019" name="Int. J. Syst. Evol. Microbiol.">
        <title>The Global Catalogue of Microorganisms (GCM) 10K type strain sequencing project: providing services to taxonomists for standard genome sequencing and annotation.</title>
        <authorList>
            <consortium name="The Broad Institute Genomics Platform"/>
            <consortium name="The Broad Institute Genome Sequencing Center for Infectious Disease"/>
            <person name="Wu L."/>
            <person name="Ma J."/>
        </authorList>
    </citation>
    <scope>NUCLEOTIDE SEQUENCE [LARGE SCALE GENOMIC DNA]</scope>
    <source>
        <strain evidence="3">KCTC 52344</strain>
    </source>
</reference>
<comment type="caution">
    <text evidence="2">The sequence shown here is derived from an EMBL/GenBank/DDBJ whole genome shotgun (WGS) entry which is preliminary data.</text>
</comment>
<gene>
    <name evidence="2" type="ORF">ACFSR2_02895</name>
</gene>
<evidence type="ECO:0000313" key="3">
    <source>
        <dbReference type="Proteomes" id="UP001597510"/>
    </source>
</evidence>
<keyword evidence="1" id="KW-0812">Transmembrane</keyword>
<keyword evidence="3" id="KW-1185">Reference proteome</keyword>
<accession>A0ABW5J5H4</accession>
<dbReference type="Proteomes" id="UP001597510">
    <property type="component" value="Unassembled WGS sequence"/>
</dbReference>
<protein>
    <submittedName>
        <fullName evidence="2">FixH family protein</fullName>
    </submittedName>
</protein>
<feature type="transmembrane region" description="Helical" evidence="1">
    <location>
        <begin position="6"/>
        <end position="26"/>
    </location>
</feature>
<name>A0ABW5J5H4_9BACT</name>
<sequence length="145" mass="16563">MNFGHKIGIVYTLFVIFMITLVTLCVKQKDISLVSNDYYKQEIAYQAEIEKQRNAEQLATPVQISYAGEKQEVSISFPAEQKGAVGKVKFYRPSDAKKDFTVDLALQQNTVQNIEVNKLVKGLWVVKIEWEKAGKVYQTEEKIVL</sequence>